<protein>
    <submittedName>
        <fullName evidence="1">Uncharacterized protein</fullName>
    </submittedName>
</protein>
<sequence>MADIVLGLVTYKGAIAALELQDVTYSESGSTIEPLNEDGNVNNVGTYGAKVTIQANGNVRSDSVLTALTFGATLTVDSIAYKITDFQIKESVTGAKTCSISGSAPKPAPAG</sequence>
<reference evidence="1" key="1">
    <citation type="submission" date="2019-08" db="EMBL/GenBank/DDBJ databases">
        <authorList>
            <person name="Kucharzyk K."/>
            <person name="Murdoch R.W."/>
            <person name="Higgins S."/>
            <person name="Loffler F."/>
        </authorList>
    </citation>
    <scope>NUCLEOTIDE SEQUENCE</scope>
</reference>
<comment type="caution">
    <text evidence="1">The sequence shown here is derived from an EMBL/GenBank/DDBJ whole genome shotgun (WGS) entry which is preliminary data.</text>
</comment>
<accession>A0A645FN77</accession>
<dbReference type="EMBL" id="VSSQ01062749">
    <property type="protein sequence ID" value="MPN15875.1"/>
    <property type="molecule type" value="Genomic_DNA"/>
</dbReference>
<evidence type="ECO:0000313" key="1">
    <source>
        <dbReference type="EMBL" id="MPN15875.1"/>
    </source>
</evidence>
<dbReference type="AlphaFoldDB" id="A0A645FN77"/>
<organism evidence="1">
    <name type="scientific">bioreactor metagenome</name>
    <dbReference type="NCBI Taxonomy" id="1076179"/>
    <lineage>
        <taxon>unclassified sequences</taxon>
        <taxon>metagenomes</taxon>
        <taxon>ecological metagenomes</taxon>
    </lineage>
</organism>
<name>A0A645FN77_9ZZZZ</name>
<proteinExistence type="predicted"/>
<gene>
    <name evidence="1" type="ORF">SDC9_163211</name>
</gene>